<evidence type="ECO:0000313" key="19">
    <source>
        <dbReference type="EMBL" id="CAL1580349.1"/>
    </source>
</evidence>
<evidence type="ECO:0000313" key="20">
    <source>
        <dbReference type="Proteomes" id="UP001497482"/>
    </source>
</evidence>
<comment type="subcellular location">
    <subcellularLocation>
        <location evidence="1">Membrane</location>
        <topology evidence="1">Single-pass type II membrane protein</topology>
    </subcellularLocation>
</comment>
<dbReference type="PROSITE" id="PS50041">
    <property type="entry name" value="C_TYPE_LECTIN_2"/>
    <property type="match status" value="1"/>
</dbReference>
<feature type="coiled-coil region" evidence="15">
    <location>
        <begin position="216"/>
        <end position="250"/>
    </location>
</feature>
<dbReference type="Pfam" id="PF00059">
    <property type="entry name" value="Lectin_C"/>
    <property type="match status" value="1"/>
</dbReference>
<dbReference type="EMBL" id="OZ035836">
    <property type="protein sequence ID" value="CAL1580349.1"/>
    <property type="molecule type" value="Genomic_DNA"/>
</dbReference>
<evidence type="ECO:0000256" key="11">
    <source>
        <dbReference type="ARBA" id="ARBA00023119"/>
    </source>
</evidence>
<evidence type="ECO:0000256" key="12">
    <source>
        <dbReference type="ARBA" id="ARBA00023136"/>
    </source>
</evidence>
<feature type="compositionally biased region" description="Pro residues" evidence="16">
    <location>
        <begin position="562"/>
        <end position="598"/>
    </location>
</feature>
<evidence type="ECO:0000256" key="2">
    <source>
        <dbReference type="ARBA" id="ARBA00017460"/>
    </source>
</evidence>
<dbReference type="InterPro" id="IPR016187">
    <property type="entry name" value="CTDL_fold"/>
</dbReference>
<evidence type="ECO:0000256" key="10">
    <source>
        <dbReference type="ARBA" id="ARBA00023054"/>
    </source>
</evidence>
<evidence type="ECO:0000256" key="13">
    <source>
        <dbReference type="ARBA" id="ARBA00023157"/>
    </source>
</evidence>
<dbReference type="InterPro" id="IPR016186">
    <property type="entry name" value="C-type_lectin-like/link_sf"/>
</dbReference>
<feature type="compositionally biased region" description="Gly residues" evidence="16">
    <location>
        <begin position="504"/>
        <end position="513"/>
    </location>
</feature>
<organism evidence="19 20">
    <name type="scientific">Knipowitschia caucasica</name>
    <name type="common">Caucasian dwarf goby</name>
    <name type="synonym">Pomatoschistus caucasicus</name>
    <dbReference type="NCBI Taxonomy" id="637954"/>
    <lineage>
        <taxon>Eukaryota</taxon>
        <taxon>Metazoa</taxon>
        <taxon>Chordata</taxon>
        <taxon>Craniata</taxon>
        <taxon>Vertebrata</taxon>
        <taxon>Euteleostomi</taxon>
        <taxon>Actinopterygii</taxon>
        <taxon>Neopterygii</taxon>
        <taxon>Teleostei</taxon>
        <taxon>Neoteleostei</taxon>
        <taxon>Acanthomorphata</taxon>
        <taxon>Gobiaria</taxon>
        <taxon>Gobiiformes</taxon>
        <taxon>Gobioidei</taxon>
        <taxon>Gobiidae</taxon>
        <taxon>Gobiinae</taxon>
        <taxon>Knipowitschia</taxon>
    </lineage>
</organism>
<dbReference type="CDD" id="cd03590">
    <property type="entry name" value="CLECT_DC-SIGN_like"/>
    <property type="match status" value="1"/>
</dbReference>
<dbReference type="InterPro" id="IPR018378">
    <property type="entry name" value="C-type_lectin_CS"/>
</dbReference>
<keyword evidence="20" id="KW-1185">Reference proteome</keyword>
<dbReference type="Pfam" id="PF26004">
    <property type="entry name" value="COLEC12"/>
    <property type="match status" value="1"/>
</dbReference>
<dbReference type="Pfam" id="PF01391">
    <property type="entry name" value="Collagen"/>
    <property type="match status" value="2"/>
</dbReference>
<accession>A0AAV2JS30</accession>
<evidence type="ECO:0000256" key="15">
    <source>
        <dbReference type="SAM" id="Coils"/>
    </source>
</evidence>
<keyword evidence="4" id="KW-0479">Metal-binding</keyword>
<dbReference type="GO" id="GO:0005581">
    <property type="term" value="C:collagen trimer"/>
    <property type="evidence" value="ECO:0007669"/>
    <property type="project" value="UniProtKB-KW"/>
</dbReference>
<keyword evidence="13" id="KW-1015">Disulfide bond</keyword>
<protein>
    <recommendedName>
        <fullName evidence="2">Collectin-12</fullName>
    </recommendedName>
</protein>
<keyword evidence="10 15" id="KW-0175">Coiled coil</keyword>
<dbReference type="PANTHER" id="PTHR22803">
    <property type="entry name" value="MANNOSE, PHOSPHOLIPASE, LECTIN RECEPTOR RELATED"/>
    <property type="match status" value="1"/>
</dbReference>
<feature type="compositionally biased region" description="Low complexity" evidence="16">
    <location>
        <begin position="521"/>
        <end position="530"/>
    </location>
</feature>
<dbReference type="InterPro" id="IPR058762">
    <property type="entry name" value="COLEC12_dom"/>
</dbReference>
<keyword evidence="3 17" id="KW-0812">Transmembrane</keyword>
<dbReference type="GO" id="GO:0030246">
    <property type="term" value="F:carbohydrate binding"/>
    <property type="evidence" value="ECO:0007669"/>
    <property type="project" value="UniProtKB-KW"/>
</dbReference>
<keyword evidence="9 17" id="KW-1133">Transmembrane helix</keyword>
<keyword evidence="7" id="KW-0106">Calcium</keyword>
<feature type="domain" description="C-type lectin" evidence="18">
    <location>
        <begin position="631"/>
        <end position="750"/>
    </location>
</feature>
<proteinExistence type="predicted"/>
<gene>
    <name evidence="19" type="ORF">KC01_LOCUS11203</name>
</gene>
<dbReference type="InterPro" id="IPR033989">
    <property type="entry name" value="CD209-like_CTLD"/>
</dbReference>
<dbReference type="InterPro" id="IPR001304">
    <property type="entry name" value="C-type_lectin-like"/>
</dbReference>
<keyword evidence="6" id="KW-0677">Repeat</keyword>
<dbReference type="SMART" id="SM00034">
    <property type="entry name" value="CLECT"/>
    <property type="match status" value="1"/>
</dbReference>
<dbReference type="InterPro" id="IPR008160">
    <property type="entry name" value="Collagen"/>
</dbReference>
<keyword evidence="11" id="KW-0176">Collagen</keyword>
<feature type="transmembrane region" description="Helical" evidence="17">
    <location>
        <begin position="38"/>
        <end position="59"/>
    </location>
</feature>
<dbReference type="Proteomes" id="UP001497482">
    <property type="component" value="Chromosome 14"/>
</dbReference>
<keyword evidence="8" id="KW-0735">Signal-anchor</keyword>
<evidence type="ECO:0000256" key="14">
    <source>
        <dbReference type="ARBA" id="ARBA00023170"/>
    </source>
</evidence>
<dbReference type="AlphaFoldDB" id="A0AAV2JS30"/>
<evidence type="ECO:0000256" key="7">
    <source>
        <dbReference type="ARBA" id="ARBA00022837"/>
    </source>
</evidence>
<evidence type="ECO:0000256" key="17">
    <source>
        <dbReference type="SAM" id="Phobius"/>
    </source>
</evidence>
<evidence type="ECO:0000256" key="1">
    <source>
        <dbReference type="ARBA" id="ARBA00004606"/>
    </source>
</evidence>
<evidence type="ECO:0000256" key="4">
    <source>
        <dbReference type="ARBA" id="ARBA00022723"/>
    </source>
</evidence>
<name>A0AAV2JS30_KNICA</name>
<dbReference type="PROSITE" id="PS00615">
    <property type="entry name" value="C_TYPE_LECTIN_1"/>
    <property type="match status" value="1"/>
</dbReference>
<evidence type="ECO:0000256" key="3">
    <source>
        <dbReference type="ARBA" id="ARBA00022692"/>
    </source>
</evidence>
<reference evidence="19 20" key="1">
    <citation type="submission" date="2024-04" db="EMBL/GenBank/DDBJ databases">
        <authorList>
            <person name="Waldvogel A.-M."/>
            <person name="Schoenle A."/>
        </authorList>
    </citation>
    <scope>NUCLEOTIDE SEQUENCE [LARGE SCALE GENOMIC DNA]</scope>
</reference>
<dbReference type="InterPro" id="IPR050111">
    <property type="entry name" value="C-type_lectin/snaclec_domain"/>
</dbReference>
<dbReference type="SUPFAM" id="SSF56436">
    <property type="entry name" value="C-type lectin-like"/>
    <property type="match status" value="1"/>
</dbReference>
<evidence type="ECO:0000256" key="16">
    <source>
        <dbReference type="SAM" id="MobiDB-lite"/>
    </source>
</evidence>
<evidence type="ECO:0000256" key="9">
    <source>
        <dbReference type="ARBA" id="ARBA00022989"/>
    </source>
</evidence>
<feature type="region of interest" description="Disordered" evidence="16">
    <location>
        <begin position="435"/>
        <end position="621"/>
    </location>
</feature>
<dbReference type="Gene3D" id="3.10.100.10">
    <property type="entry name" value="Mannose-Binding Protein A, subunit A"/>
    <property type="match status" value="1"/>
</dbReference>
<sequence length="763" mass="82456">MKDDFADEEEVQSFGYKRFGIQEGAECTKCKNDWALRAAIGLLYVLCALLTIAVAVLGFKVVQKMDNVTEGMQNYGGKIIEVETDLKKFGNRSGQKSVNATSEIRTFKSDLETLRRQLDEIALKATKNRDVLDELRLTGGDMQSSHASLRDILDSNAASLHSVNQSLTSYSSMLDNLQTDTAYLQSEIQTQVKAQGESQVTISALNISQTQQRNLMTSLQRTVEDAGQAVQRLKNDYQGLQQTARQARSDTEWLKEKVQNLQVLAANNSALTRSNGEALEDLGAQLNTLASQIQNASALTEVHDRSLRDLMDHQRDHDNSTSARFDEVETRLDRHESDMDRVTGNVSFSSQLLGAISSDLNGMRACAETVMKHTDLIAALNSSVTEASTDSRDLKAQQEELMARMDKEVTSLSTIMEEMKLVDSKHSQLITNFTILQGPPGPRGAKGDRGAQGPVGQTGPKGDKGDKGPLGLVGPKGERGAPGPTGGVGPKGSAGFPGLTGVKGSRGAGGRPGASGEKGDPGPQGQPGRDGLTGLQGPPGEPGVRGAPGPAGQDGPRGPVGPIGPPGPPGLPGLPAPPPLIPQPRPTQLPKPPKPPKPASTVMPESTVDRQIQPTEPPAPVPGCPLNFKKWRGSCYYVSTAAQRLSFDEATAFCSNISTHLLIINDIDEQQYIQKSITGKTYFWLGLTDIEKENEWKWVDGTVPEFTNWKPGQPDNWTHGHEKGEDCAGLIHQAKWNDFYCTDRIGFICERTADDVPVLVIQW</sequence>
<keyword evidence="14" id="KW-0675">Receptor</keyword>
<keyword evidence="12 17" id="KW-0472">Membrane</keyword>
<evidence type="ECO:0000256" key="8">
    <source>
        <dbReference type="ARBA" id="ARBA00022968"/>
    </source>
</evidence>
<keyword evidence="5" id="KW-0430">Lectin</keyword>
<evidence type="ECO:0000259" key="18">
    <source>
        <dbReference type="PROSITE" id="PS50041"/>
    </source>
</evidence>
<evidence type="ECO:0000256" key="6">
    <source>
        <dbReference type="ARBA" id="ARBA00022737"/>
    </source>
</evidence>
<evidence type="ECO:0000256" key="5">
    <source>
        <dbReference type="ARBA" id="ARBA00022734"/>
    </source>
</evidence>
<feature type="compositionally biased region" description="Gly residues" evidence="16">
    <location>
        <begin position="483"/>
        <end position="492"/>
    </location>
</feature>